<accession>X0YH74</accession>
<gene>
    <name evidence="1" type="ORF">S01H4_19271</name>
</gene>
<sequence>MIMKVCTYFKETDNKYRWDYMEGKAPLEIYIPKWRVPVPCPQRIFVQIFEPEDSHCPTMTLHNKKEVKVRPELRLDPITAEVTFTEVMKNFVVRYDPVLVGNEAREIGSPYIPKTLLYDPPQTRLVIVINWET</sequence>
<comment type="caution">
    <text evidence="1">The sequence shown here is derived from an EMBL/GenBank/DDBJ whole genome shotgun (WGS) entry which is preliminary data.</text>
</comment>
<evidence type="ECO:0000313" key="1">
    <source>
        <dbReference type="EMBL" id="GAG55374.1"/>
    </source>
</evidence>
<proteinExistence type="predicted"/>
<dbReference type="EMBL" id="BART01008581">
    <property type="protein sequence ID" value="GAG55374.1"/>
    <property type="molecule type" value="Genomic_DNA"/>
</dbReference>
<reference evidence="1" key="1">
    <citation type="journal article" date="2014" name="Front. Microbiol.">
        <title>High frequency of phylogenetically diverse reductive dehalogenase-homologous genes in deep subseafloor sedimentary metagenomes.</title>
        <authorList>
            <person name="Kawai M."/>
            <person name="Futagami T."/>
            <person name="Toyoda A."/>
            <person name="Takaki Y."/>
            <person name="Nishi S."/>
            <person name="Hori S."/>
            <person name="Arai W."/>
            <person name="Tsubouchi T."/>
            <person name="Morono Y."/>
            <person name="Uchiyama I."/>
            <person name="Ito T."/>
            <person name="Fujiyama A."/>
            <person name="Inagaki F."/>
            <person name="Takami H."/>
        </authorList>
    </citation>
    <scope>NUCLEOTIDE SEQUENCE</scope>
    <source>
        <strain evidence="1">Expedition CK06-06</strain>
    </source>
</reference>
<name>X0YH74_9ZZZZ</name>
<organism evidence="1">
    <name type="scientific">marine sediment metagenome</name>
    <dbReference type="NCBI Taxonomy" id="412755"/>
    <lineage>
        <taxon>unclassified sequences</taxon>
        <taxon>metagenomes</taxon>
        <taxon>ecological metagenomes</taxon>
    </lineage>
</organism>
<protein>
    <submittedName>
        <fullName evidence="1">Uncharacterized protein</fullName>
    </submittedName>
</protein>
<dbReference type="AlphaFoldDB" id="X0YH74"/>